<reference evidence="2" key="1">
    <citation type="journal article" date="2024" name="Proc. Natl. Acad. Sci. U.S.A.">
        <title>Extraordinary preservation of gene collinearity over three hundred million years revealed in homosporous lycophytes.</title>
        <authorList>
            <person name="Li C."/>
            <person name="Wickell D."/>
            <person name="Kuo L.Y."/>
            <person name="Chen X."/>
            <person name="Nie B."/>
            <person name="Liao X."/>
            <person name="Peng D."/>
            <person name="Ji J."/>
            <person name="Jenkins J."/>
            <person name="Williams M."/>
            <person name="Shu S."/>
            <person name="Plott C."/>
            <person name="Barry K."/>
            <person name="Rajasekar S."/>
            <person name="Grimwood J."/>
            <person name="Han X."/>
            <person name="Sun S."/>
            <person name="Hou Z."/>
            <person name="He W."/>
            <person name="Dai G."/>
            <person name="Sun C."/>
            <person name="Schmutz J."/>
            <person name="Leebens-Mack J.H."/>
            <person name="Li F.W."/>
            <person name="Wang L."/>
        </authorList>
    </citation>
    <scope>NUCLEOTIDE SEQUENCE [LARGE SCALE GENOMIC DNA]</scope>
    <source>
        <strain evidence="2">cv. PW_Plant_1</strain>
    </source>
</reference>
<keyword evidence="2" id="KW-1185">Reference proteome</keyword>
<organism evidence="1 2">
    <name type="scientific">Diphasiastrum complanatum</name>
    <name type="common">Issler's clubmoss</name>
    <name type="synonym">Lycopodium complanatum</name>
    <dbReference type="NCBI Taxonomy" id="34168"/>
    <lineage>
        <taxon>Eukaryota</taxon>
        <taxon>Viridiplantae</taxon>
        <taxon>Streptophyta</taxon>
        <taxon>Embryophyta</taxon>
        <taxon>Tracheophyta</taxon>
        <taxon>Lycopodiopsida</taxon>
        <taxon>Lycopodiales</taxon>
        <taxon>Lycopodiaceae</taxon>
        <taxon>Lycopodioideae</taxon>
        <taxon>Diphasiastrum</taxon>
    </lineage>
</organism>
<gene>
    <name evidence="1" type="ORF">O6H91_03G134200</name>
</gene>
<protein>
    <submittedName>
        <fullName evidence="1">Uncharacterized protein</fullName>
    </submittedName>
</protein>
<evidence type="ECO:0000313" key="2">
    <source>
        <dbReference type="Proteomes" id="UP001162992"/>
    </source>
</evidence>
<sequence>MEQYQALIKEGDIEKDVAPDQRKNSYASVGYALSASLSSVMTGYCCGVMSGAVLFIEEEFEINSTQVELLMGSLVILSVIGGLISGFLADAIGRRKTMLVAAAIVLFGCGVMGLSYSYSLLLLGRILTGIGIGFSYVIAPLYVAEVSSPATRGMLISFPEIMLNVGILLGYVSTFCLSGLPVTINWRLMLGLGGLLALGLAGGVLIIPESPRWLVVQRRTNEALSVLMKISSSDEEAELRLADIILAAEPKNSQQKAATSVLSVEMCLTCDTRLESLTPVCHGNDNEAAGVWRELLCPSPKTQKILFAALGLQFFQQASGIAVLIYYAPSIFSKAGFHSKSGDLGVTMTIGVAKTVFILIATCYLDTSGRRPLLLISSFGMTASMLMLAGSFLLLNFASAAGFAAPFAVLGSISFVSFFSMGFGPMSGLLASEIFPLRLRAQGVSLSMAMNRLLSGILSLTFLSIIHALSPAGTFFLFAGVSTIATVFVYLVIPETKGRSLEELS</sequence>
<comment type="caution">
    <text evidence="1">The sequence shown here is derived from an EMBL/GenBank/DDBJ whole genome shotgun (WGS) entry which is preliminary data.</text>
</comment>
<dbReference type="EMBL" id="CM055094">
    <property type="protein sequence ID" value="KAJ7564022.1"/>
    <property type="molecule type" value="Genomic_DNA"/>
</dbReference>
<evidence type="ECO:0000313" key="1">
    <source>
        <dbReference type="EMBL" id="KAJ7564022.1"/>
    </source>
</evidence>
<dbReference type="Proteomes" id="UP001162992">
    <property type="component" value="Chromosome 3"/>
</dbReference>
<name>A0ACC2EC56_DIPCM</name>
<proteinExistence type="predicted"/>
<accession>A0ACC2EC56</accession>